<sequence length="228" mass="25482">MEEIRQAARAYYENLSDEEKRNAKSCFDEMDKNGDGKINRDEYEEYLKKDNMDTVLPSLFAALDKDGNGSLDFKEAIVLYYLIQSGRAIICQSCKKFLAGAYFTCSECFFNNDDSVSTFDVCYDCYCGKKFRHDVGHTFCDNYTLLRQSRSPIQAAPIKLGSFELNAMHGMAFEIGELLITTESKKQATVLNFLKKGMQAAGITGSDIKGMITGEDGVDSSKSSCSIM</sequence>
<dbReference type="SMART" id="SM00054">
    <property type="entry name" value="EFh"/>
    <property type="match status" value="2"/>
</dbReference>
<accession>A0A8X7XPE4</accession>
<keyword evidence="3" id="KW-1185">Reference proteome</keyword>
<dbReference type="InterPro" id="IPR002048">
    <property type="entry name" value="EF_hand_dom"/>
</dbReference>
<dbReference type="PROSITE" id="PS50222">
    <property type="entry name" value="EF_HAND_2"/>
    <property type="match status" value="2"/>
</dbReference>
<feature type="domain" description="EF-hand" evidence="1">
    <location>
        <begin position="18"/>
        <end position="53"/>
    </location>
</feature>
<dbReference type="Pfam" id="PF13202">
    <property type="entry name" value="EF-hand_5"/>
    <property type="match status" value="1"/>
</dbReference>
<organism evidence="2 3">
    <name type="scientific">Populus tomentosa</name>
    <name type="common">Chinese white poplar</name>
    <dbReference type="NCBI Taxonomy" id="118781"/>
    <lineage>
        <taxon>Eukaryota</taxon>
        <taxon>Viridiplantae</taxon>
        <taxon>Streptophyta</taxon>
        <taxon>Embryophyta</taxon>
        <taxon>Tracheophyta</taxon>
        <taxon>Spermatophyta</taxon>
        <taxon>Magnoliopsida</taxon>
        <taxon>eudicotyledons</taxon>
        <taxon>Gunneridae</taxon>
        <taxon>Pentapetalae</taxon>
        <taxon>rosids</taxon>
        <taxon>fabids</taxon>
        <taxon>Malpighiales</taxon>
        <taxon>Salicaceae</taxon>
        <taxon>Saliceae</taxon>
        <taxon>Populus</taxon>
    </lineage>
</organism>
<dbReference type="Proteomes" id="UP000886885">
    <property type="component" value="Chromosome 19D"/>
</dbReference>
<dbReference type="CDD" id="cd00051">
    <property type="entry name" value="EFh"/>
    <property type="match status" value="1"/>
</dbReference>
<evidence type="ECO:0000313" key="3">
    <source>
        <dbReference type="Proteomes" id="UP000886885"/>
    </source>
</evidence>
<dbReference type="OrthoDB" id="1434170at2759"/>
<gene>
    <name evidence="2" type="ORF">POTOM_058997</name>
</gene>
<feature type="domain" description="EF-hand" evidence="1">
    <location>
        <begin position="59"/>
        <end position="86"/>
    </location>
</feature>
<dbReference type="Pfam" id="PF00036">
    <property type="entry name" value="EF-hand_1"/>
    <property type="match status" value="1"/>
</dbReference>
<protein>
    <recommendedName>
        <fullName evidence="1">EF-hand domain-containing protein</fullName>
    </recommendedName>
</protein>
<evidence type="ECO:0000259" key="1">
    <source>
        <dbReference type="PROSITE" id="PS50222"/>
    </source>
</evidence>
<dbReference type="GO" id="GO:0005509">
    <property type="term" value="F:calcium ion binding"/>
    <property type="evidence" value="ECO:0007669"/>
    <property type="project" value="InterPro"/>
</dbReference>
<comment type="caution">
    <text evidence="2">The sequence shown here is derived from an EMBL/GenBank/DDBJ whole genome shotgun (WGS) entry which is preliminary data.</text>
</comment>
<reference evidence="2" key="1">
    <citation type="journal article" date="2020" name="bioRxiv">
        <title>Hybrid origin of Populus tomentosa Carr. identified through genome sequencing and phylogenomic analysis.</title>
        <authorList>
            <person name="An X."/>
            <person name="Gao K."/>
            <person name="Chen Z."/>
            <person name="Li J."/>
            <person name="Yang X."/>
            <person name="Yang X."/>
            <person name="Zhou J."/>
            <person name="Guo T."/>
            <person name="Zhao T."/>
            <person name="Huang S."/>
            <person name="Miao D."/>
            <person name="Khan W.U."/>
            <person name="Rao P."/>
            <person name="Ye M."/>
            <person name="Lei B."/>
            <person name="Liao W."/>
            <person name="Wang J."/>
            <person name="Ji L."/>
            <person name="Li Y."/>
            <person name="Guo B."/>
            <person name="Mustafa N.S."/>
            <person name="Li S."/>
            <person name="Yun Q."/>
            <person name="Keller S.R."/>
            <person name="Mao J."/>
            <person name="Zhang R."/>
            <person name="Strauss S.H."/>
        </authorList>
    </citation>
    <scope>NUCLEOTIDE SEQUENCE</scope>
    <source>
        <strain evidence="2">GM15</strain>
        <tissue evidence="2">Leaf</tissue>
    </source>
</reference>
<proteinExistence type="predicted"/>
<dbReference type="InterPro" id="IPR018247">
    <property type="entry name" value="EF_Hand_1_Ca_BS"/>
</dbReference>
<dbReference type="EMBL" id="JAAWWB010000038">
    <property type="protein sequence ID" value="KAG6737473.1"/>
    <property type="molecule type" value="Genomic_DNA"/>
</dbReference>
<dbReference type="AlphaFoldDB" id="A0A8X7XPE4"/>
<dbReference type="PROSITE" id="PS00018">
    <property type="entry name" value="EF_HAND_1"/>
    <property type="match status" value="1"/>
</dbReference>
<name>A0A8X7XPE4_POPTO</name>
<evidence type="ECO:0000313" key="2">
    <source>
        <dbReference type="EMBL" id="KAG6737473.1"/>
    </source>
</evidence>